<accession>A0A9N9ZZ71</accession>
<evidence type="ECO:0000259" key="13">
    <source>
        <dbReference type="SMART" id="SM00756"/>
    </source>
</evidence>
<organism evidence="14 15">
    <name type="scientific">Bemisia tabaci</name>
    <name type="common">Sweetpotato whitefly</name>
    <name type="synonym">Aleurodes tabaci</name>
    <dbReference type="NCBI Taxonomy" id="7038"/>
    <lineage>
        <taxon>Eukaryota</taxon>
        <taxon>Metazoa</taxon>
        <taxon>Ecdysozoa</taxon>
        <taxon>Arthropoda</taxon>
        <taxon>Hexapoda</taxon>
        <taxon>Insecta</taxon>
        <taxon>Pterygota</taxon>
        <taxon>Neoptera</taxon>
        <taxon>Paraneoptera</taxon>
        <taxon>Hemiptera</taxon>
        <taxon>Sternorrhyncha</taxon>
        <taxon>Aleyrodoidea</taxon>
        <taxon>Aleyrodidae</taxon>
        <taxon>Aleyrodinae</taxon>
        <taxon>Bemisia</taxon>
    </lineage>
</organism>
<dbReference type="Proteomes" id="UP001152759">
    <property type="component" value="Chromosome 1"/>
</dbReference>
<dbReference type="GO" id="GO:0005789">
    <property type="term" value="C:endoplasmic reticulum membrane"/>
    <property type="evidence" value="ECO:0007669"/>
    <property type="project" value="UniProtKB-SubCell"/>
</dbReference>
<dbReference type="Pfam" id="PF07884">
    <property type="entry name" value="VKOR"/>
    <property type="match status" value="1"/>
</dbReference>
<keyword evidence="6" id="KW-0256">Endoplasmic reticulum</keyword>
<name>A0A9N9ZZ71_BEMTA</name>
<reference evidence="14" key="1">
    <citation type="submission" date="2021-12" db="EMBL/GenBank/DDBJ databases">
        <authorList>
            <person name="King R."/>
        </authorList>
    </citation>
    <scope>NUCLEOTIDE SEQUENCE</scope>
</reference>
<sequence>MPVSTKGWNNGIRILCFIGISLSIYALYVEVSKKHNPNYVALCDVSEHMSCSNVLNSSFSTGFGIFSKDSMLNQPNSLFGIIFYSTFFLLSYLNFKIVSKLLIILAVVSNISSVYFACILIFILKDFCLVCVSTYFVNVGLLFCSIYKTKILDIESKKSKIKSK</sequence>
<keyword evidence="5" id="KW-0874">Quinone</keyword>
<evidence type="ECO:0000256" key="12">
    <source>
        <dbReference type="SAM" id="Phobius"/>
    </source>
</evidence>
<evidence type="ECO:0000256" key="7">
    <source>
        <dbReference type="ARBA" id="ARBA00022989"/>
    </source>
</evidence>
<keyword evidence="8" id="KW-0560">Oxidoreductase</keyword>
<evidence type="ECO:0000256" key="5">
    <source>
        <dbReference type="ARBA" id="ARBA00022719"/>
    </source>
</evidence>
<evidence type="ECO:0000256" key="1">
    <source>
        <dbReference type="ARBA" id="ARBA00004477"/>
    </source>
</evidence>
<dbReference type="PANTHER" id="PTHR14519:SF8">
    <property type="entry name" value="VITAMIN K EPOXIDE REDUCTASE COMPLEX SUBUNIT 1"/>
    <property type="match status" value="1"/>
</dbReference>
<dbReference type="CDD" id="cd12917">
    <property type="entry name" value="VKOR_euk"/>
    <property type="match status" value="1"/>
</dbReference>
<dbReference type="GO" id="GO:0047057">
    <property type="term" value="F:vitamin-K-epoxide reductase (warfarin-sensitive) activity"/>
    <property type="evidence" value="ECO:0007669"/>
    <property type="project" value="UniProtKB-EC"/>
</dbReference>
<dbReference type="GO" id="GO:0048038">
    <property type="term" value="F:quinone binding"/>
    <property type="evidence" value="ECO:0007669"/>
    <property type="project" value="UniProtKB-KW"/>
</dbReference>
<dbReference type="AlphaFoldDB" id="A0A9N9ZZ71"/>
<proteinExistence type="inferred from homology"/>
<keyword evidence="11" id="KW-0676">Redox-active center</keyword>
<evidence type="ECO:0000256" key="6">
    <source>
        <dbReference type="ARBA" id="ARBA00022824"/>
    </source>
</evidence>
<evidence type="ECO:0000256" key="4">
    <source>
        <dbReference type="ARBA" id="ARBA00022692"/>
    </source>
</evidence>
<feature type="transmembrane region" description="Helical" evidence="12">
    <location>
        <begin position="77"/>
        <end position="95"/>
    </location>
</feature>
<dbReference type="InterPro" id="IPR042406">
    <property type="entry name" value="VKORC1/VKORC1L1"/>
</dbReference>
<dbReference type="PANTHER" id="PTHR14519">
    <property type="entry name" value="VITAMIN K EPOXIDE REDUCTASE COMPLEX, SUBUNIT 1"/>
    <property type="match status" value="1"/>
</dbReference>
<dbReference type="InterPro" id="IPR038354">
    <property type="entry name" value="VKOR_sf"/>
</dbReference>
<evidence type="ECO:0000313" key="14">
    <source>
        <dbReference type="EMBL" id="CAH0381002.1"/>
    </source>
</evidence>
<protein>
    <recommendedName>
        <fullName evidence="3">vitamin-K-epoxide reductase (warfarin-sensitive)</fullName>
        <ecNumber evidence="3">1.17.4.4</ecNumber>
    </recommendedName>
</protein>
<feature type="domain" description="Vitamin K epoxide reductase" evidence="13">
    <location>
        <begin position="5"/>
        <end position="149"/>
    </location>
</feature>
<dbReference type="Gene3D" id="1.20.1440.130">
    <property type="entry name" value="VKOR domain"/>
    <property type="match status" value="1"/>
</dbReference>
<dbReference type="SMART" id="SM00756">
    <property type="entry name" value="VKc"/>
    <property type="match status" value="1"/>
</dbReference>
<dbReference type="EMBL" id="OU963862">
    <property type="protein sequence ID" value="CAH0381002.1"/>
    <property type="molecule type" value="Genomic_DNA"/>
</dbReference>
<dbReference type="InterPro" id="IPR012932">
    <property type="entry name" value="VKOR"/>
</dbReference>
<evidence type="ECO:0000256" key="10">
    <source>
        <dbReference type="ARBA" id="ARBA00023157"/>
    </source>
</evidence>
<comment type="subcellular location">
    <subcellularLocation>
        <location evidence="1">Endoplasmic reticulum membrane</location>
        <topology evidence="1">Multi-pass membrane protein</topology>
    </subcellularLocation>
</comment>
<evidence type="ECO:0000256" key="2">
    <source>
        <dbReference type="ARBA" id="ARBA00006214"/>
    </source>
</evidence>
<evidence type="ECO:0000256" key="11">
    <source>
        <dbReference type="ARBA" id="ARBA00023284"/>
    </source>
</evidence>
<dbReference type="EC" id="1.17.4.4" evidence="3"/>
<feature type="transmembrane region" description="Helical" evidence="12">
    <location>
        <begin position="12"/>
        <end position="29"/>
    </location>
</feature>
<dbReference type="KEGG" id="btab:109041108"/>
<keyword evidence="10" id="KW-1015">Disulfide bond</keyword>
<feature type="transmembrane region" description="Helical" evidence="12">
    <location>
        <begin position="129"/>
        <end position="147"/>
    </location>
</feature>
<evidence type="ECO:0000313" key="15">
    <source>
        <dbReference type="Proteomes" id="UP001152759"/>
    </source>
</evidence>
<evidence type="ECO:0000256" key="9">
    <source>
        <dbReference type="ARBA" id="ARBA00023136"/>
    </source>
</evidence>
<comment type="similarity">
    <text evidence="2">Belongs to the VKOR family.</text>
</comment>
<keyword evidence="4 12" id="KW-0812">Transmembrane</keyword>
<keyword evidence="15" id="KW-1185">Reference proteome</keyword>
<keyword evidence="9 12" id="KW-0472">Membrane</keyword>
<dbReference type="GO" id="GO:0042373">
    <property type="term" value="P:vitamin K metabolic process"/>
    <property type="evidence" value="ECO:0007669"/>
    <property type="project" value="InterPro"/>
</dbReference>
<evidence type="ECO:0000256" key="3">
    <source>
        <dbReference type="ARBA" id="ARBA00012278"/>
    </source>
</evidence>
<feature type="transmembrane region" description="Helical" evidence="12">
    <location>
        <begin position="102"/>
        <end position="123"/>
    </location>
</feature>
<gene>
    <name evidence="14" type="ORF">BEMITA_LOCUS696</name>
</gene>
<keyword evidence="7 12" id="KW-1133">Transmembrane helix</keyword>
<evidence type="ECO:0000256" key="8">
    <source>
        <dbReference type="ARBA" id="ARBA00023002"/>
    </source>
</evidence>